<dbReference type="InterPro" id="IPR050909">
    <property type="entry name" value="Bact_Autotransporter_VF"/>
</dbReference>
<dbReference type="Pfam" id="PF12951">
    <property type="entry name" value="PATR"/>
    <property type="match status" value="1"/>
</dbReference>
<dbReference type="Pfam" id="PF03797">
    <property type="entry name" value="Autotransporter"/>
    <property type="match status" value="1"/>
</dbReference>
<proteinExistence type="predicted"/>
<feature type="domain" description="Autotransporter" evidence="4">
    <location>
        <begin position="744"/>
        <end position="1029"/>
    </location>
</feature>
<dbReference type="InterPro" id="IPR013425">
    <property type="entry name" value="Autotrns_rpt"/>
</dbReference>
<name>A0AA36PFI3_YERMO</name>
<dbReference type="InterPro" id="IPR043990">
    <property type="entry name" value="AC_1"/>
</dbReference>
<evidence type="ECO:0000313" key="5">
    <source>
        <dbReference type="EMBL" id="CNI12324.1"/>
    </source>
</evidence>
<dbReference type="InterPro" id="IPR036709">
    <property type="entry name" value="Autotransporte_beta_dom_sf"/>
</dbReference>
<dbReference type="CDD" id="cd01344">
    <property type="entry name" value="PL2_Passenger_AT"/>
    <property type="match status" value="1"/>
</dbReference>
<keyword evidence="1 3" id="KW-0732">Signal</keyword>
<comment type="caution">
    <text evidence="5">The sequence shown here is derived from an EMBL/GenBank/DDBJ whole genome shotgun (WGS) entry which is preliminary data.</text>
</comment>
<dbReference type="GO" id="GO:0019867">
    <property type="term" value="C:outer membrane"/>
    <property type="evidence" value="ECO:0007669"/>
    <property type="project" value="InterPro"/>
</dbReference>
<accession>A0AA36PFI3</accession>
<feature type="signal peptide" evidence="3">
    <location>
        <begin position="1"/>
        <end position="26"/>
    </location>
</feature>
<dbReference type="SMART" id="SM00869">
    <property type="entry name" value="Autotransporter"/>
    <property type="match status" value="1"/>
</dbReference>
<dbReference type="InterPro" id="IPR012332">
    <property type="entry name" value="Autotransporter_pectin_lyase_C"/>
</dbReference>
<dbReference type="EMBL" id="CQBM01000004">
    <property type="protein sequence ID" value="CNI12324.1"/>
    <property type="molecule type" value="Genomic_DNA"/>
</dbReference>
<dbReference type="PANTHER" id="PTHR12338:SF5">
    <property type="entry name" value="ANTIGEN 43-RELATED"/>
    <property type="match status" value="1"/>
</dbReference>
<evidence type="ECO:0000256" key="3">
    <source>
        <dbReference type="SAM" id="SignalP"/>
    </source>
</evidence>
<dbReference type="InterPro" id="IPR006315">
    <property type="entry name" value="OM_autotransptr_brl_dom"/>
</dbReference>
<dbReference type="RefSeq" id="WP_049678653.1">
    <property type="nucleotide sequence ID" value="NZ_CABMMJ010000004.1"/>
</dbReference>
<evidence type="ECO:0000313" key="6">
    <source>
        <dbReference type="Proteomes" id="UP000040841"/>
    </source>
</evidence>
<evidence type="ECO:0000256" key="1">
    <source>
        <dbReference type="ARBA" id="ARBA00022729"/>
    </source>
</evidence>
<dbReference type="NCBIfam" id="TIGR01414">
    <property type="entry name" value="autotrans_barl"/>
    <property type="match status" value="1"/>
</dbReference>
<dbReference type="SUPFAM" id="SSF51126">
    <property type="entry name" value="Pectin lyase-like"/>
    <property type="match status" value="1"/>
</dbReference>
<evidence type="ECO:0000256" key="2">
    <source>
        <dbReference type="SAM" id="MobiDB-lite"/>
    </source>
</evidence>
<dbReference type="NCBIfam" id="TIGR04393">
    <property type="entry name" value="rpt_T5SS_PEPC"/>
    <property type="match status" value="7"/>
</dbReference>
<organism evidence="5 6">
    <name type="scientific">Yersinia mollaretii</name>
    <dbReference type="NCBI Taxonomy" id="33060"/>
    <lineage>
        <taxon>Bacteria</taxon>
        <taxon>Pseudomonadati</taxon>
        <taxon>Pseudomonadota</taxon>
        <taxon>Gammaproteobacteria</taxon>
        <taxon>Enterobacterales</taxon>
        <taxon>Yersiniaceae</taxon>
        <taxon>Yersinia</taxon>
    </lineage>
</organism>
<dbReference type="SUPFAM" id="SSF103515">
    <property type="entry name" value="Autotransporter"/>
    <property type="match status" value="1"/>
</dbReference>
<evidence type="ECO:0000259" key="4">
    <source>
        <dbReference type="PROSITE" id="PS51208"/>
    </source>
</evidence>
<sequence length="1029" mass="106261">MKLFNYKLSCIALTIISAINTTTSYADIGFTGDVIPDDPDWDIPGVIIVGNTSFGAMKIFNGGPLNSGNGGTLTSGNVAAGLWSYIGYSSTATGEVVITGSDSKWINNGVLFVGYNGNGTLQISDGGVVNNPVNATHVGFGVGAVGYLEVSGTGSQLTNGGELRIGGENDSNGMMRITDGAVVTNQNNADIAYRPGSTGSVEVTGLGSIWNAGNRMFIGHEGDGSLKITNGGIVTTATKASVAAGTTSTGYVEVSGAGSRWQVGTLLDIGTNGPATMVVSDGGVVASQSGNINDSIGVVEITGTDSRWDNAETLQIGSFYASVGSNSTLNITNGGVVTDSFGYVGAGKDATGQVNISGTDSSWQNSNSLVIGNNGNGSVVVSDGGNLSSSGSYVGYAAGSKGDVLVTGVNSNWVNTGDISFGEFGGNASLTINNSGTVQTDNLIIAKDATSTGVLNIGSAANYTASSAGYINTPLITLGSGDSSIVFNHIDTDYQFNSAIAGSGKVAVYSGMTVLNGVNTYSGTTTVNAGTLKAGAASSFSTASEYIVETAGELDLAGFDQTLNSLSNSGTVSLNGAPGTILTVSGDYIGNDGLLNFNSALNNDASVTDKLVVNGNTAGTTHVAVTNLGGSGATTLNGIELIKVNGLSNGEFVKQGRIVAGAYDYSLARGVGTNASNWYLTSLSNLQVDPENPVAPENPTGPGEETKRPEAGSYTANLAAANTMFVTRLHDRLGETQYIDALTGEKKVTSMWLRNEGGHNRSRDTSGQLSTQANRYVMQLGGDIAQWSNNGMDRFHLGVMTGYGNSKNTTVSQVSGYNAKGTTDGYSTGVYGTWYANDADKSGLYVDSWAQYSWFDNTVEGQDLASEEYKSKGVTASVESGYTFKVGENAAKNATYFIQPKAQVTWMGVKADEHKEANGTNVSGEGDGNIQTRLGVKAFINGYADQDKGKDRVFQPFVEANWVHNTKDFGTNMDGVTVKQDGAANIAEVKVGVEGQINKQVNLWGNVGQQIGNKGYSDTAVMLGVKYNF</sequence>
<feature type="region of interest" description="Disordered" evidence="2">
    <location>
        <begin position="688"/>
        <end position="710"/>
    </location>
</feature>
<dbReference type="Pfam" id="PF18883">
    <property type="entry name" value="AC_1"/>
    <property type="match status" value="1"/>
</dbReference>
<dbReference type="AlphaFoldDB" id="A0AA36PFI3"/>
<dbReference type="Proteomes" id="UP000040841">
    <property type="component" value="Unassembled WGS sequence"/>
</dbReference>
<dbReference type="PROSITE" id="PS51208">
    <property type="entry name" value="AUTOTRANSPORTER"/>
    <property type="match status" value="1"/>
</dbReference>
<dbReference type="Gene3D" id="2.160.20.20">
    <property type="match status" value="1"/>
</dbReference>
<feature type="chain" id="PRO_5041258310" evidence="3">
    <location>
        <begin position="27"/>
        <end position="1029"/>
    </location>
</feature>
<dbReference type="InterPro" id="IPR030895">
    <property type="entry name" value="T5SS_PEPC_rpt"/>
</dbReference>
<protein>
    <submittedName>
        <fullName evidence="5">Autotransporter protein</fullName>
    </submittedName>
</protein>
<reference evidence="5 6" key="1">
    <citation type="submission" date="2015-03" db="EMBL/GenBank/DDBJ databases">
        <authorList>
            <consortium name="Pathogen Informatics"/>
            <person name="Murphy D."/>
        </authorList>
    </citation>
    <scope>NUCLEOTIDE SEQUENCE [LARGE SCALE GENOMIC DNA]</scope>
    <source>
        <strain evidence="5 6">FE82747</strain>
    </source>
</reference>
<gene>
    <name evidence="5" type="primary">icsA_1</name>
    <name evidence="5" type="ORF">ERS008502_02328</name>
</gene>
<dbReference type="PANTHER" id="PTHR12338">
    <property type="entry name" value="AUTOTRANSPORTER"/>
    <property type="match status" value="1"/>
</dbReference>
<dbReference type="InterPro" id="IPR011050">
    <property type="entry name" value="Pectin_lyase_fold/virulence"/>
</dbReference>
<dbReference type="NCBIfam" id="TIGR02601">
    <property type="entry name" value="autotrns_rpt"/>
    <property type="match status" value="1"/>
</dbReference>
<dbReference type="Gene3D" id="2.40.128.130">
    <property type="entry name" value="Autotransporter beta-domain"/>
    <property type="match status" value="1"/>
</dbReference>
<dbReference type="InterPro" id="IPR005546">
    <property type="entry name" value="Autotransporte_beta"/>
</dbReference>